<evidence type="ECO:0000256" key="4">
    <source>
        <dbReference type="PIRSR" id="PIRSR601613-1"/>
    </source>
</evidence>
<reference evidence="6 7" key="1">
    <citation type="submission" date="2016-06" db="EMBL/GenBank/DDBJ databases">
        <authorList>
            <person name="Kjaerup R.B."/>
            <person name="Dalgaard T.S."/>
            <person name="Juul-Madsen H.R."/>
        </authorList>
    </citation>
    <scope>NUCLEOTIDE SEQUENCE [LARGE SCALE GENOMIC DNA]</scope>
    <source>
        <strain evidence="6 7">1199456.5</strain>
    </source>
</reference>
<keyword evidence="3" id="KW-0560">Oxidoreductase</keyword>
<dbReference type="InterPro" id="IPR002937">
    <property type="entry name" value="Amino_oxidase"/>
</dbReference>
<accession>A0A1A0MRY7</accession>
<feature type="binding site" evidence="4">
    <location>
        <begin position="37"/>
        <end position="38"/>
    </location>
    <ligand>
        <name>FAD</name>
        <dbReference type="ChEBI" id="CHEBI:57692"/>
    </ligand>
</feature>
<dbReference type="OrthoDB" id="337830at2"/>
<evidence type="ECO:0000256" key="3">
    <source>
        <dbReference type="ARBA" id="ARBA00023002"/>
    </source>
</evidence>
<dbReference type="EMBL" id="LZSF01000122">
    <property type="protein sequence ID" value="OBA87548.1"/>
    <property type="molecule type" value="Genomic_DNA"/>
</dbReference>
<dbReference type="Proteomes" id="UP000093962">
    <property type="component" value="Unassembled WGS sequence"/>
</dbReference>
<evidence type="ECO:0000256" key="1">
    <source>
        <dbReference type="ARBA" id="ARBA00001974"/>
    </source>
</evidence>
<dbReference type="RefSeq" id="WP_064858890.1">
    <property type="nucleotide sequence ID" value="NZ_JAPMJT010000006.1"/>
</dbReference>
<dbReference type="InterPro" id="IPR036188">
    <property type="entry name" value="FAD/NAD-bd_sf"/>
</dbReference>
<comment type="caution">
    <text evidence="6">The sequence shown here is derived from an EMBL/GenBank/DDBJ whole genome shotgun (WGS) entry which is preliminary data.</text>
</comment>
<dbReference type="PANTHER" id="PTHR43563:SF1">
    <property type="entry name" value="AMINE OXIDASE [FLAVIN-CONTAINING] B"/>
    <property type="match status" value="1"/>
</dbReference>
<comment type="similarity">
    <text evidence="2">Belongs to the flavin monoamine oxidase family.</text>
</comment>
<dbReference type="SUPFAM" id="SSF54373">
    <property type="entry name" value="FAD-linked reductases, C-terminal domain"/>
    <property type="match status" value="1"/>
</dbReference>
<dbReference type="Pfam" id="PF01593">
    <property type="entry name" value="Amino_oxidase"/>
    <property type="match status" value="1"/>
</dbReference>
<dbReference type="AlphaFoldDB" id="A0A1A0MRY7"/>
<feature type="binding site" evidence="4">
    <location>
        <position position="220"/>
    </location>
    <ligand>
        <name>FAD</name>
        <dbReference type="ChEBI" id="CHEBI:57692"/>
    </ligand>
</feature>
<sequence length="442" mass="46942">MNTETQQTAVAIIGAGVSGLIAARDLQRQGIEVLVLEAADRVGGRTLAETSALGSRLDLGGQWIGQGHHRFEQLVDQLGATRFQMHTPKAPAIFDGPQTVSPNSLPLLTTTGALAAAELLSRLPVRGRWNTATVQSWLRRVPSDRARRLLGALVETTSCAGPEQLSVQAFLELVRYQGGLQTMMKTSGGAQDSLVLEGAGTLAERLAAGLGTRVRTSCRVTAIRQTADGVVLDTSAAAVAAQRAIVSVPPPMTTSITFEPPLPPERITLQRNMFMGTVYKAVAVYETPFWRARGDAECMLLGEPNVAVFDTSPPAGPGHLCMLVGGPQARALDDLDTDGRRAVLLRQLAQHLGHAVEQPASWHEKAWHQDTFAGGGYSALPVQGTSEGFYPVASVPTGRIHWAGTETAAEHAGYIEGAIEAGIRAAREVAKTIAHESQTKAH</sequence>
<proteinExistence type="inferred from homology"/>
<dbReference type="InterPro" id="IPR050703">
    <property type="entry name" value="Flavin_MAO"/>
</dbReference>
<organism evidence="6 7">
    <name type="scientific">Mycolicibacterium mucogenicum</name>
    <name type="common">Mycobacterium mucogenicum</name>
    <dbReference type="NCBI Taxonomy" id="56689"/>
    <lineage>
        <taxon>Bacteria</taxon>
        <taxon>Bacillati</taxon>
        <taxon>Actinomycetota</taxon>
        <taxon>Actinomycetes</taxon>
        <taxon>Mycobacteriales</taxon>
        <taxon>Mycobacteriaceae</taxon>
        <taxon>Mycolicibacterium</taxon>
    </lineage>
</organism>
<evidence type="ECO:0000259" key="5">
    <source>
        <dbReference type="Pfam" id="PF01593"/>
    </source>
</evidence>
<evidence type="ECO:0000313" key="6">
    <source>
        <dbReference type="EMBL" id="OBA87548.1"/>
    </source>
</evidence>
<dbReference type="GO" id="GO:0016491">
    <property type="term" value="F:oxidoreductase activity"/>
    <property type="evidence" value="ECO:0007669"/>
    <property type="project" value="UniProtKB-KW"/>
</dbReference>
<protein>
    <submittedName>
        <fullName evidence="6">Amine oxidase</fullName>
    </submittedName>
</protein>
<dbReference type="PRINTS" id="PR00757">
    <property type="entry name" value="AMINEOXDASEF"/>
</dbReference>
<dbReference type="Gene3D" id="3.50.50.60">
    <property type="entry name" value="FAD/NAD(P)-binding domain"/>
    <property type="match status" value="1"/>
</dbReference>
<comment type="cofactor">
    <cofactor evidence="1">
        <name>FAD</name>
        <dbReference type="ChEBI" id="CHEBI:57692"/>
    </cofactor>
</comment>
<evidence type="ECO:0000256" key="2">
    <source>
        <dbReference type="ARBA" id="ARBA00005995"/>
    </source>
</evidence>
<name>A0A1A0MRY7_MYCMU</name>
<gene>
    <name evidence="6" type="ORF">A5642_19345</name>
</gene>
<feature type="binding site" evidence="4">
    <location>
        <position position="18"/>
    </location>
    <ligand>
        <name>FAD</name>
        <dbReference type="ChEBI" id="CHEBI:57692"/>
    </ligand>
</feature>
<dbReference type="InterPro" id="IPR001613">
    <property type="entry name" value="Flavin_amine_oxidase"/>
</dbReference>
<evidence type="ECO:0000313" key="7">
    <source>
        <dbReference type="Proteomes" id="UP000093962"/>
    </source>
</evidence>
<feature type="domain" description="Amine oxidase" evidence="5">
    <location>
        <begin position="17"/>
        <end position="429"/>
    </location>
</feature>
<feature type="binding site" evidence="4">
    <location>
        <position position="406"/>
    </location>
    <ligand>
        <name>FAD</name>
        <dbReference type="ChEBI" id="CHEBI:57692"/>
    </ligand>
</feature>
<dbReference type="PANTHER" id="PTHR43563">
    <property type="entry name" value="AMINE OXIDASE"/>
    <property type="match status" value="1"/>
</dbReference>
<dbReference type="SUPFAM" id="SSF51905">
    <property type="entry name" value="FAD/NAD(P)-binding domain"/>
    <property type="match status" value="1"/>
</dbReference>